<protein>
    <submittedName>
        <fullName evidence="2">Uncharacterized protein</fullName>
    </submittedName>
</protein>
<keyword evidence="3" id="KW-1185">Reference proteome</keyword>
<dbReference type="AlphaFoldDB" id="A0A0D2ELT8"/>
<keyword evidence="1" id="KW-0175">Coiled coil</keyword>
<reference evidence="2 3" key="1">
    <citation type="submission" date="2015-01" db="EMBL/GenBank/DDBJ databases">
        <title>The Genome Sequence of Exophiala xenobiotica CBS118157.</title>
        <authorList>
            <consortium name="The Broad Institute Genomics Platform"/>
            <person name="Cuomo C."/>
            <person name="de Hoog S."/>
            <person name="Gorbushina A."/>
            <person name="Stielow B."/>
            <person name="Teixiera M."/>
            <person name="Abouelleil A."/>
            <person name="Chapman S.B."/>
            <person name="Priest M."/>
            <person name="Young S.K."/>
            <person name="Wortman J."/>
            <person name="Nusbaum C."/>
            <person name="Birren B."/>
        </authorList>
    </citation>
    <scope>NUCLEOTIDE SEQUENCE [LARGE SCALE GENOMIC DNA]</scope>
    <source>
        <strain evidence="2 3">CBS 118157</strain>
    </source>
</reference>
<accession>A0A0D2ELT8</accession>
<evidence type="ECO:0000313" key="3">
    <source>
        <dbReference type="Proteomes" id="UP000054342"/>
    </source>
</evidence>
<sequence>MTATIQNNVSLDPSLLFERNSDIPSTSEELRAAIAALKASTRATECRTRVLNRQSTLADRLKPLSNSSRDFRNGNGRYFAQKEIAEVQHVKFTNEQLQEDVRTALHAEVESAAKSARSVQAIAIEALNSDDRALAKLNDISASKPRNTLDIVSLRAKASKLTTALLHFRSQSMKDRLDRVYLESLDNFDAAKSSVDTSGAVFKDAKSDLGSLYAEIDNVISMVMSQEYVNSIEVALLKVQRLREREEQARNERIHDKLESLTAVLENLSDGLENLQSQRIMLHNLPYEFDSTISSASTRPKLTSEVSQSCNLDTHPALLALMQHIGLSEAEPSNLDGAIKQLVSELSQQADSNVLQTLQFSQEAPRSARAALQNVSNALTASTIRDSDVDDLELRIAAARTQLDGLSPPAP</sequence>
<dbReference type="GeneID" id="25326981"/>
<name>A0A0D2ELT8_9EURO</name>
<organism evidence="2 3">
    <name type="scientific">Exophiala xenobiotica</name>
    <dbReference type="NCBI Taxonomy" id="348802"/>
    <lineage>
        <taxon>Eukaryota</taxon>
        <taxon>Fungi</taxon>
        <taxon>Dikarya</taxon>
        <taxon>Ascomycota</taxon>
        <taxon>Pezizomycotina</taxon>
        <taxon>Eurotiomycetes</taxon>
        <taxon>Chaetothyriomycetidae</taxon>
        <taxon>Chaetothyriales</taxon>
        <taxon>Herpotrichiellaceae</taxon>
        <taxon>Exophiala</taxon>
    </lineage>
</organism>
<gene>
    <name evidence="2" type="ORF">PV05_05073</name>
</gene>
<dbReference type="RefSeq" id="XP_013316992.1">
    <property type="nucleotide sequence ID" value="XM_013461538.1"/>
</dbReference>
<dbReference type="HOGENOM" id="CLU_573684_0_0_1"/>
<proteinExistence type="predicted"/>
<dbReference type="Proteomes" id="UP000054342">
    <property type="component" value="Unassembled WGS sequence"/>
</dbReference>
<dbReference type="OrthoDB" id="1699231at2759"/>
<dbReference type="EMBL" id="KN847319">
    <property type="protein sequence ID" value="KIW56408.1"/>
    <property type="molecule type" value="Genomic_DNA"/>
</dbReference>
<evidence type="ECO:0000313" key="2">
    <source>
        <dbReference type="EMBL" id="KIW56408.1"/>
    </source>
</evidence>
<dbReference type="STRING" id="348802.A0A0D2ELT8"/>
<feature type="coiled-coil region" evidence="1">
    <location>
        <begin position="232"/>
        <end position="278"/>
    </location>
</feature>
<evidence type="ECO:0000256" key="1">
    <source>
        <dbReference type="SAM" id="Coils"/>
    </source>
</evidence>